<comment type="caution">
    <text evidence="3">The sequence shown here is derived from an EMBL/GenBank/DDBJ whole genome shotgun (WGS) entry which is preliminary data.</text>
</comment>
<keyword evidence="2" id="KW-0732">Signal</keyword>
<feature type="region of interest" description="Disordered" evidence="1">
    <location>
        <begin position="75"/>
        <end position="236"/>
    </location>
</feature>
<protein>
    <submittedName>
        <fullName evidence="3">Uncharacterized protein</fullName>
    </submittedName>
</protein>
<feature type="compositionally biased region" description="Pro residues" evidence="1">
    <location>
        <begin position="75"/>
        <end position="143"/>
    </location>
</feature>
<dbReference type="Pfam" id="PF06830">
    <property type="entry name" value="Root_cap"/>
    <property type="match status" value="1"/>
</dbReference>
<sequence length="518" mass="54991">MAQIIVQVLVPILLVLVAGAGATPPGIAKNPSHASCKIKKYKHCYNLVHVCPKFCPDECTVECASCKPICVGSANPPPDSPTPSTPENPPPSSSTPTPSTPQNPPPSSSTPSPPSPTFLTPRNPPPPTSTPPSSPTPTNPPPSSSTSSPTTPSPSPSTPPSITPPSPSPPSSTTPSPTTPSPSTPSPTIPSPSTPSPTTPSPSTPSPTTPSPSTPSPTIPSPSTPPSINPPSGPRTARCRNKNYSNCYNMEHVCPNACPGGCEVDCVTCKPVCKCDRPGAVCQDPRFIGGDGITFYFHGKKESNFCLLSDPNLHINAHFIGRRNDNMKRDFTWVQSIAILFDNHQLFLGALKTATWEDYMDRIALTFDGQPITLHQSEGATWTSSTLPSVSIVRTASTNSVTVEVEGRLRVTAKVVPITEQDSRIHNYGVTKEDCFAHLDLGFKFFTLSNEVSGVLGQTYNPNYVSRVDVGAKMPVLGGGREFETTTLFSPDCYVARFVGTNQFMDKELSQGDNSFAI</sequence>
<evidence type="ECO:0000313" key="4">
    <source>
        <dbReference type="Proteomes" id="UP000257109"/>
    </source>
</evidence>
<proteinExistence type="predicted"/>
<evidence type="ECO:0000256" key="2">
    <source>
        <dbReference type="SAM" id="SignalP"/>
    </source>
</evidence>
<organism evidence="3 4">
    <name type="scientific">Mucuna pruriens</name>
    <name type="common">Velvet bean</name>
    <name type="synonym">Dolichos pruriens</name>
    <dbReference type="NCBI Taxonomy" id="157652"/>
    <lineage>
        <taxon>Eukaryota</taxon>
        <taxon>Viridiplantae</taxon>
        <taxon>Streptophyta</taxon>
        <taxon>Embryophyta</taxon>
        <taxon>Tracheophyta</taxon>
        <taxon>Spermatophyta</taxon>
        <taxon>Magnoliopsida</taxon>
        <taxon>eudicotyledons</taxon>
        <taxon>Gunneridae</taxon>
        <taxon>Pentapetalae</taxon>
        <taxon>rosids</taxon>
        <taxon>fabids</taxon>
        <taxon>Fabales</taxon>
        <taxon>Fabaceae</taxon>
        <taxon>Papilionoideae</taxon>
        <taxon>50 kb inversion clade</taxon>
        <taxon>NPAAA clade</taxon>
        <taxon>indigoferoid/millettioid clade</taxon>
        <taxon>Phaseoleae</taxon>
        <taxon>Mucuna</taxon>
    </lineage>
</organism>
<dbReference type="EMBL" id="QJKJ01002753">
    <property type="protein sequence ID" value="RDY01501.1"/>
    <property type="molecule type" value="Genomic_DNA"/>
</dbReference>
<dbReference type="OrthoDB" id="2012132at2759"/>
<feature type="signal peptide" evidence="2">
    <location>
        <begin position="1"/>
        <end position="22"/>
    </location>
</feature>
<dbReference type="InterPro" id="IPR009646">
    <property type="entry name" value="Root_cap"/>
</dbReference>
<dbReference type="Proteomes" id="UP000257109">
    <property type="component" value="Unassembled WGS sequence"/>
</dbReference>
<dbReference type="PANTHER" id="PTHR31656">
    <property type="entry name" value="ROOT CAP DOMAIN-CONTAINING PROTEIN"/>
    <property type="match status" value="1"/>
</dbReference>
<accession>A0A371HFC6</accession>
<reference evidence="3" key="1">
    <citation type="submission" date="2018-05" db="EMBL/GenBank/DDBJ databases">
        <title>Draft genome of Mucuna pruriens seed.</title>
        <authorList>
            <person name="Nnadi N.E."/>
            <person name="Vos R."/>
            <person name="Hasami M.H."/>
            <person name="Devisetty U.K."/>
            <person name="Aguiy J.C."/>
        </authorList>
    </citation>
    <scope>NUCLEOTIDE SEQUENCE [LARGE SCALE GENOMIC DNA]</scope>
    <source>
        <strain evidence="3">JCA_2017</strain>
    </source>
</reference>
<feature type="non-terminal residue" evidence="3">
    <location>
        <position position="1"/>
    </location>
</feature>
<name>A0A371HFC6_MUCPR</name>
<evidence type="ECO:0000313" key="3">
    <source>
        <dbReference type="EMBL" id="RDY01501.1"/>
    </source>
</evidence>
<keyword evidence="4" id="KW-1185">Reference proteome</keyword>
<feature type="chain" id="PRO_5016968149" evidence="2">
    <location>
        <begin position="23"/>
        <end position="518"/>
    </location>
</feature>
<dbReference type="AlphaFoldDB" id="A0A371HFC6"/>
<evidence type="ECO:0000256" key="1">
    <source>
        <dbReference type="SAM" id="MobiDB-lite"/>
    </source>
</evidence>
<feature type="compositionally biased region" description="Pro residues" evidence="1">
    <location>
        <begin position="151"/>
        <end position="233"/>
    </location>
</feature>
<gene>
    <name evidence="3" type="ORF">CR513_15149</name>
</gene>